<keyword evidence="7" id="KW-0472">Membrane</keyword>
<protein>
    <recommendedName>
        <fullName evidence="8">Cytochrome c domain-containing protein</fullName>
    </recommendedName>
</protein>
<reference evidence="9 10" key="1">
    <citation type="submission" date="2017-10" db="EMBL/GenBank/DDBJ databases">
        <title>Genomics of the genus Arcobacter.</title>
        <authorList>
            <person name="Perez-Cataluna A."/>
            <person name="Figueras M.J."/>
        </authorList>
    </citation>
    <scope>NUCLEOTIDE SEQUENCE [LARGE SCALE GENOMIC DNA]</scope>
    <source>
        <strain evidence="9 10">CECT 8987</strain>
    </source>
</reference>
<dbReference type="OrthoDB" id="9811281at2"/>
<dbReference type="AlphaFoldDB" id="A0A4Q0XP33"/>
<accession>A0A4Q0XP33</accession>
<dbReference type="SUPFAM" id="SSF46626">
    <property type="entry name" value="Cytochrome c"/>
    <property type="match status" value="2"/>
</dbReference>
<gene>
    <name evidence="9" type="ORF">CRV04_08645</name>
</gene>
<dbReference type="GO" id="GO:0009055">
    <property type="term" value="F:electron transfer activity"/>
    <property type="evidence" value="ECO:0007669"/>
    <property type="project" value="InterPro"/>
</dbReference>
<evidence type="ECO:0000256" key="4">
    <source>
        <dbReference type="ARBA" id="ARBA00022982"/>
    </source>
</evidence>
<keyword evidence="10" id="KW-1185">Reference proteome</keyword>
<sequence length="209" mass="23406">MKYIIIGGITIIVTLLISKVYTVVNLMYFNKYPEQKIKIVQQKSIDTQIVKTGENLYMVYCTSCHGQDGKGNKGKAHDHTKRISKKSVIHAIENGAKNFISHYSSAMPSGLIDKHEINEIAQYVAKGFKGTKPKLWDRCASCHGENAQGIAYIAPNIKNYTDDLIMTILHDGKKGAIGTMPSFKGRLTMAQMKSIAMYIRELGKKYDKL</sequence>
<evidence type="ECO:0000313" key="9">
    <source>
        <dbReference type="EMBL" id="RXJ56471.1"/>
    </source>
</evidence>
<evidence type="ECO:0000256" key="5">
    <source>
        <dbReference type="ARBA" id="ARBA00023004"/>
    </source>
</evidence>
<dbReference type="PANTHER" id="PTHR33751">
    <property type="entry name" value="CBB3-TYPE CYTOCHROME C OXIDASE SUBUNIT FIXP"/>
    <property type="match status" value="1"/>
</dbReference>
<keyword evidence="1" id="KW-0813">Transport</keyword>
<proteinExistence type="predicted"/>
<dbReference type="RefSeq" id="WP_128996447.1">
    <property type="nucleotide sequence ID" value="NZ_PDKN01000005.1"/>
</dbReference>
<dbReference type="Proteomes" id="UP000290657">
    <property type="component" value="Unassembled WGS sequence"/>
</dbReference>
<feature type="transmembrane region" description="Helical" evidence="7">
    <location>
        <begin position="6"/>
        <end position="29"/>
    </location>
</feature>
<evidence type="ECO:0000256" key="3">
    <source>
        <dbReference type="ARBA" id="ARBA00022723"/>
    </source>
</evidence>
<evidence type="ECO:0000256" key="2">
    <source>
        <dbReference type="ARBA" id="ARBA00022617"/>
    </source>
</evidence>
<evidence type="ECO:0000259" key="8">
    <source>
        <dbReference type="PROSITE" id="PS51007"/>
    </source>
</evidence>
<dbReference type="PROSITE" id="PS51007">
    <property type="entry name" value="CYTC"/>
    <property type="match status" value="1"/>
</dbReference>
<dbReference type="EMBL" id="PDKN01000005">
    <property type="protein sequence ID" value="RXJ56471.1"/>
    <property type="molecule type" value="Genomic_DNA"/>
</dbReference>
<dbReference type="PRINTS" id="PR00605">
    <property type="entry name" value="CYTCHROMECIC"/>
</dbReference>
<keyword evidence="7" id="KW-1133">Transmembrane helix</keyword>
<dbReference type="PANTHER" id="PTHR33751:SF1">
    <property type="entry name" value="CBB3-TYPE CYTOCHROME C OXIDASE SUBUNIT FIXP"/>
    <property type="match status" value="1"/>
</dbReference>
<keyword evidence="7" id="KW-0812">Transmembrane</keyword>
<dbReference type="InterPro" id="IPR050597">
    <property type="entry name" value="Cytochrome_c_Oxidase_Subunit"/>
</dbReference>
<dbReference type="GO" id="GO:0020037">
    <property type="term" value="F:heme binding"/>
    <property type="evidence" value="ECO:0007669"/>
    <property type="project" value="InterPro"/>
</dbReference>
<dbReference type="InterPro" id="IPR008168">
    <property type="entry name" value="Cyt_C_IC"/>
</dbReference>
<dbReference type="InterPro" id="IPR009056">
    <property type="entry name" value="Cyt_c-like_dom"/>
</dbReference>
<dbReference type="GO" id="GO:0005506">
    <property type="term" value="F:iron ion binding"/>
    <property type="evidence" value="ECO:0007669"/>
    <property type="project" value="InterPro"/>
</dbReference>
<dbReference type="Gene3D" id="1.10.760.10">
    <property type="entry name" value="Cytochrome c-like domain"/>
    <property type="match status" value="2"/>
</dbReference>
<name>A0A4Q0XP33_9BACT</name>
<evidence type="ECO:0000313" key="10">
    <source>
        <dbReference type="Proteomes" id="UP000290657"/>
    </source>
</evidence>
<evidence type="ECO:0000256" key="1">
    <source>
        <dbReference type="ARBA" id="ARBA00022448"/>
    </source>
</evidence>
<comment type="caution">
    <text evidence="9">The sequence shown here is derived from an EMBL/GenBank/DDBJ whole genome shotgun (WGS) entry which is preliminary data.</text>
</comment>
<dbReference type="Pfam" id="PF13442">
    <property type="entry name" value="Cytochrome_CBB3"/>
    <property type="match status" value="2"/>
</dbReference>
<evidence type="ECO:0000256" key="6">
    <source>
        <dbReference type="PROSITE-ProRule" id="PRU00433"/>
    </source>
</evidence>
<keyword evidence="3 6" id="KW-0479">Metal-binding</keyword>
<keyword evidence="5 6" id="KW-0408">Iron</keyword>
<feature type="domain" description="Cytochrome c" evidence="8">
    <location>
        <begin position="48"/>
        <end position="203"/>
    </location>
</feature>
<dbReference type="InterPro" id="IPR036909">
    <property type="entry name" value="Cyt_c-like_dom_sf"/>
</dbReference>
<organism evidence="9 10">
    <name type="scientific">Candidatus Marinarcus aquaticus</name>
    <dbReference type="NCBI Taxonomy" id="2044504"/>
    <lineage>
        <taxon>Bacteria</taxon>
        <taxon>Pseudomonadati</taxon>
        <taxon>Campylobacterota</taxon>
        <taxon>Epsilonproteobacteria</taxon>
        <taxon>Campylobacterales</taxon>
        <taxon>Arcobacteraceae</taxon>
        <taxon>Candidatus Marinarcus</taxon>
    </lineage>
</organism>
<keyword evidence="4" id="KW-0249">Electron transport</keyword>
<keyword evidence="2 6" id="KW-0349">Heme</keyword>
<evidence type="ECO:0000256" key="7">
    <source>
        <dbReference type="SAM" id="Phobius"/>
    </source>
</evidence>